<dbReference type="EMBL" id="KI965463">
    <property type="protein sequence ID" value="EUD68275.1"/>
    <property type="molecule type" value="Genomic_DNA"/>
</dbReference>
<dbReference type="OrthoDB" id="383414at2759"/>
<sequence>MNSLKKKKQDILWGKKWRNLIQQKAIKEEMNKQLKASLEKQKQEEEEKECTFKPQTLWNQSFKKTISFVDEFFVKLKPYIEQQQAYLNQLKELERDDEIFAQKIKASEEDTRTNTNEELRTMLAKAVDKEIMESIIEGYKGVRTRGINKVKRERLDILSKMIKLERAYNCFMAKENVDKKDLGECGFDCDLAAKLRNEILKNSLSPNSLRDFARIRLEINQVLEEELHKRENEKESLAYSPKGGNNELSRGEEDYTSRYAAFVNSSKETSQDSLTCASNNRMAEDGIIPMRESYERNYQGNAHTGGKSTTLHEGNLQACVEEGCQVVAPTRNVANGGSAFYEDGQMDEPRIRGHERHGATYESTPPMEKNNYTMSSLAAQKKRNKNVYLNSNYTAILKNEDAHKYVSSLQKDLSSVNVIIMNNNAAKSVISGGGSTNQSGRGSFANSPLKSLAYYGREKPTYIDPNNMNKSGNFDPWSSTHGRDGMDGRKAQHLWGSPERKNTRYVDKNTYAMRSGNNFYDVDGMKNKNEQMVHQMNPFFRNNMVHAAQQHVVPVAVRGGDEDCPRHFYPTVGVTLAVRGDTPTAPYFER</sequence>
<feature type="compositionally biased region" description="Polar residues" evidence="2">
    <location>
        <begin position="464"/>
        <end position="480"/>
    </location>
</feature>
<feature type="region of interest" description="Disordered" evidence="2">
    <location>
        <begin position="461"/>
        <end position="493"/>
    </location>
</feature>
<gene>
    <name evidence="3" type="ORF">C922_01295</name>
</gene>
<accession>W7A9B4</accession>
<protein>
    <submittedName>
        <fullName evidence="3">Uncharacterized protein</fullName>
    </submittedName>
</protein>
<dbReference type="RefSeq" id="XP_008815123.1">
    <property type="nucleotide sequence ID" value="XM_008816901.1"/>
</dbReference>
<reference evidence="3 4" key="1">
    <citation type="submission" date="2013-02" db="EMBL/GenBank/DDBJ databases">
        <title>The Genome Sequence of Plasmodium inui San Antonio 1.</title>
        <authorList>
            <consortium name="The Broad Institute Genome Sequencing Platform"/>
            <consortium name="The Broad Institute Genome Sequencing Center for Infectious Disease"/>
            <person name="Neafsey D."/>
            <person name="Cheeseman I."/>
            <person name="Volkman S."/>
            <person name="Adams J."/>
            <person name="Walker B."/>
            <person name="Young S.K."/>
            <person name="Zeng Q."/>
            <person name="Gargeya S."/>
            <person name="Fitzgerald M."/>
            <person name="Haas B."/>
            <person name="Abouelleil A."/>
            <person name="Alvarado L."/>
            <person name="Arachchi H.M."/>
            <person name="Berlin A.M."/>
            <person name="Chapman S.B."/>
            <person name="Dewar J."/>
            <person name="Goldberg J."/>
            <person name="Griggs A."/>
            <person name="Gujja S."/>
            <person name="Hansen M."/>
            <person name="Howarth C."/>
            <person name="Imamovic A."/>
            <person name="Larimer J."/>
            <person name="McCowan C."/>
            <person name="Murphy C."/>
            <person name="Neiman D."/>
            <person name="Pearson M."/>
            <person name="Priest M."/>
            <person name="Roberts A."/>
            <person name="Saif S."/>
            <person name="Shea T."/>
            <person name="Sisk P."/>
            <person name="Sykes S."/>
            <person name="Wortman J."/>
            <person name="Nusbaum C."/>
            <person name="Birren B."/>
        </authorList>
    </citation>
    <scope>NUCLEOTIDE SEQUENCE [LARGE SCALE GENOMIC DNA]</scope>
    <source>
        <strain evidence="3 4">San Antonio 1</strain>
    </source>
</reference>
<feature type="region of interest" description="Disordered" evidence="2">
    <location>
        <begin position="230"/>
        <end position="251"/>
    </location>
</feature>
<keyword evidence="4" id="KW-1185">Reference proteome</keyword>
<evidence type="ECO:0000256" key="2">
    <source>
        <dbReference type="SAM" id="MobiDB-lite"/>
    </source>
</evidence>
<dbReference type="GeneID" id="20036569"/>
<feature type="compositionally biased region" description="Basic and acidic residues" evidence="2">
    <location>
        <begin position="481"/>
        <end position="490"/>
    </location>
</feature>
<evidence type="ECO:0000313" key="4">
    <source>
        <dbReference type="Proteomes" id="UP000030640"/>
    </source>
</evidence>
<organism evidence="3 4">
    <name type="scientific">Plasmodium inui San Antonio 1</name>
    <dbReference type="NCBI Taxonomy" id="1237626"/>
    <lineage>
        <taxon>Eukaryota</taxon>
        <taxon>Sar</taxon>
        <taxon>Alveolata</taxon>
        <taxon>Apicomplexa</taxon>
        <taxon>Aconoidasida</taxon>
        <taxon>Haemosporida</taxon>
        <taxon>Plasmodiidae</taxon>
        <taxon>Plasmodium</taxon>
        <taxon>Plasmodium (Plasmodium)</taxon>
    </lineage>
</organism>
<keyword evidence="1" id="KW-0175">Coiled coil</keyword>
<name>W7A9B4_9APIC</name>
<dbReference type="Proteomes" id="UP000030640">
    <property type="component" value="Unassembled WGS sequence"/>
</dbReference>
<evidence type="ECO:0000256" key="1">
    <source>
        <dbReference type="SAM" id="Coils"/>
    </source>
</evidence>
<evidence type="ECO:0000313" key="3">
    <source>
        <dbReference type="EMBL" id="EUD68275.1"/>
    </source>
</evidence>
<dbReference type="VEuPathDB" id="PlasmoDB:C922_01295"/>
<dbReference type="AlphaFoldDB" id="W7A9B4"/>
<proteinExistence type="predicted"/>
<feature type="coiled-coil region" evidence="1">
    <location>
        <begin position="24"/>
        <end position="51"/>
    </location>
</feature>